<dbReference type="EMBL" id="MCGN01000002">
    <property type="protein sequence ID" value="ORZ01286.1"/>
    <property type="molecule type" value="Genomic_DNA"/>
</dbReference>
<comment type="subcellular location">
    <subcellularLocation>
        <location evidence="1">Cytoplasm</location>
        <location evidence="1">Cytosol</location>
    </subcellularLocation>
</comment>
<dbReference type="InterPro" id="IPR011990">
    <property type="entry name" value="TPR-like_helical_dom_sf"/>
</dbReference>
<evidence type="ECO:0000256" key="1">
    <source>
        <dbReference type="ARBA" id="ARBA00004514"/>
    </source>
</evidence>
<proteinExistence type="inferred from homology"/>
<dbReference type="FunCoup" id="A0A1X2HQW7">
    <property type="interactions" value="507"/>
</dbReference>
<dbReference type="GO" id="GO:0045048">
    <property type="term" value="P:protein insertion into ER membrane"/>
    <property type="evidence" value="ECO:0007669"/>
    <property type="project" value="InterPro"/>
</dbReference>
<dbReference type="PANTHER" id="PTHR12875:SF0">
    <property type="entry name" value="GOLGI TO ER TRAFFIC PROTEIN 4 HOMOLOG"/>
    <property type="match status" value="1"/>
</dbReference>
<comment type="caution">
    <text evidence="6">The sequence shown here is derived from an EMBL/GenBank/DDBJ whole genome shotgun (WGS) entry which is preliminary data.</text>
</comment>
<evidence type="ECO:0008006" key="8">
    <source>
        <dbReference type="Google" id="ProtNLM"/>
    </source>
</evidence>
<organism evidence="6 7">
    <name type="scientific">Syncephalastrum racemosum</name>
    <name type="common">Filamentous fungus</name>
    <dbReference type="NCBI Taxonomy" id="13706"/>
    <lineage>
        <taxon>Eukaryota</taxon>
        <taxon>Fungi</taxon>
        <taxon>Fungi incertae sedis</taxon>
        <taxon>Mucoromycota</taxon>
        <taxon>Mucoromycotina</taxon>
        <taxon>Mucoromycetes</taxon>
        <taxon>Mucorales</taxon>
        <taxon>Syncephalastraceae</taxon>
        <taxon>Syncephalastrum</taxon>
    </lineage>
</organism>
<dbReference type="GO" id="GO:0005829">
    <property type="term" value="C:cytosol"/>
    <property type="evidence" value="ECO:0007669"/>
    <property type="project" value="UniProtKB-SubCell"/>
</dbReference>
<dbReference type="STRING" id="13706.A0A1X2HQW7"/>
<dbReference type="InterPro" id="IPR007317">
    <property type="entry name" value="GET4"/>
</dbReference>
<dbReference type="Gene3D" id="1.25.40.10">
    <property type="entry name" value="Tetratricopeptide repeat domain"/>
    <property type="match status" value="1"/>
</dbReference>
<dbReference type="OrthoDB" id="10252405at2759"/>
<keyword evidence="7" id="KW-1185">Reference proteome</keyword>
<name>A0A1X2HQW7_SYNRA</name>
<dbReference type="AlphaFoldDB" id="A0A1X2HQW7"/>
<dbReference type="OMA" id="LMDMMGM"/>
<keyword evidence="3" id="KW-0813">Transport</keyword>
<dbReference type="Proteomes" id="UP000242180">
    <property type="component" value="Unassembled WGS sequence"/>
</dbReference>
<dbReference type="Pfam" id="PF04190">
    <property type="entry name" value="GET4"/>
    <property type="match status" value="1"/>
</dbReference>
<dbReference type="PANTHER" id="PTHR12875">
    <property type="entry name" value="GOLGI TO ER TRAFFIC PROTEIN 4 HOMOLOG"/>
    <property type="match status" value="1"/>
</dbReference>
<evidence type="ECO:0000256" key="4">
    <source>
        <dbReference type="ARBA" id="ARBA00022490"/>
    </source>
</evidence>
<protein>
    <recommendedName>
        <fullName evidence="8">DUF410-domain-containing protein</fullName>
    </recommendedName>
</protein>
<dbReference type="FunFam" id="1.25.40.10:FF:000060">
    <property type="entry name" value="Golgi to ER traffic protein 4 homolog"/>
    <property type="match status" value="1"/>
</dbReference>
<keyword evidence="4" id="KW-0963">Cytoplasm</keyword>
<dbReference type="InParanoid" id="A0A1X2HQW7"/>
<accession>A0A1X2HQW7</accession>
<evidence type="ECO:0000256" key="2">
    <source>
        <dbReference type="ARBA" id="ARBA00005351"/>
    </source>
</evidence>
<evidence type="ECO:0000256" key="3">
    <source>
        <dbReference type="ARBA" id="ARBA00022448"/>
    </source>
</evidence>
<gene>
    <name evidence="6" type="ORF">BCR43DRAFT_486691</name>
</gene>
<sequence>MAQKGTEKTLEKLKNSIAQGHYYEAHQMYRTVARRYIKQQKYSKAIQFLHDGSVSLMKAQQSASGSDLANYMLEVYKTAELPVNETSLDRVVELLGLYSPEEPGRKAYIHHAFSWTQKYGDYREGDPELHDYVGTLFYNEERYGPAEEHLLVGTNHSAQLLGELAAQAERPRGIVIARIVLQLLAMKNLHHATLAYDAFIAHAKPETTNMVPFKSAPADEAQPEPVYSNDSWLNFVRLVLLTVQRDGADLYKQLRATYGAMCAEHKGFDELLDDVGAAFFNIAKPRKQGNMLQDLMSSLFAGPPGGGQQQPQLTGRPSGVELD</sequence>
<evidence type="ECO:0000256" key="5">
    <source>
        <dbReference type="SAM" id="MobiDB-lite"/>
    </source>
</evidence>
<evidence type="ECO:0000313" key="7">
    <source>
        <dbReference type="Proteomes" id="UP000242180"/>
    </source>
</evidence>
<evidence type="ECO:0000313" key="6">
    <source>
        <dbReference type="EMBL" id="ORZ01286.1"/>
    </source>
</evidence>
<feature type="region of interest" description="Disordered" evidence="5">
    <location>
        <begin position="297"/>
        <end position="323"/>
    </location>
</feature>
<reference evidence="6 7" key="1">
    <citation type="submission" date="2016-07" db="EMBL/GenBank/DDBJ databases">
        <title>Pervasive Adenine N6-methylation of Active Genes in Fungi.</title>
        <authorList>
            <consortium name="DOE Joint Genome Institute"/>
            <person name="Mondo S.J."/>
            <person name="Dannebaum R.O."/>
            <person name="Kuo R.C."/>
            <person name="Labutti K."/>
            <person name="Haridas S."/>
            <person name="Kuo A."/>
            <person name="Salamov A."/>
            <person name="Ahrendt S.R."/>
            <person name="Lipzen A."/>
            <person name="Sullivan W."/>
            <person name="Andreopoulos W.B."/>
            <person name="Clum A."/>
            <person name="Lindquist E."/>
            <person name="Daum C."/>
            <person name="Ramamoorthy G.K."/>
            <person name="Gryganskyi A."/>
            <person name="Culley D."/>
            <person name="Magnuson J.K."/>
            <person name="James T.Y."/>
            <person name="O'Malley M.A."/>
            <person name="Stajich J.E."/>
            <person name="Spatafora J.W."/>
            <person name="Visel A."/>
            <person name="Grigoriev I.V."/>
        </authorList>
    </citation>
    <scope>NUCLEOTIDE SEQUENCE [LARGE SCALE GENOMIC DNA]</scope>
    <source>
        <strain evidence="6 7">NRRL 2496</strain>
    </source>
</reference>
<comment type="similarity">
    <text evidence="2">Belongs to the GET4 family.</text>
</comment>